<dbReference type="STRING" id="1798375.A2773_00180"/>
<dbReference type="Pfam" id="PF09527">
    <property type="entry name" value="ATPase_gene1"/>
    <property type="match status" value="1"/>
</dbReference>
<protein>
    <recommendedName>
        <fullName evidence="4">ATP synthase subunit</fullName>
    </recommendedName>
</protein>
<evidence type="ECO:0000313" key="2">
    <source>
        <dbReference type="EMBL" id="OGG13013.1"/>
    </source>
</evidence>
<proteinExistence type="predicted"/>
<feature type="transmembrane region" description="Helical" evidence="1">
    <location>
        <begin position="61"/>
        <end position="82"/>
    </location>
</feature>
<reference evidence="2 3" key="1">
    <citation type="journal article" date="2016" name="Nat. Commun.">
        <title>Thousands of microbial genomes shed light on interconnected biogeochemical processes in an aquifer system.</title>
        <authorList>
            <person name="Anantharaman K."/>
            <person name="Brown C.T."/>
            <person name="Hug L.A."/>
            <person name="Sharon I."/>
            <person name="Castelle C.J."/>
            <person name="Probst A.J."/>
            <person name="Thomas B.C."/>
            <person name="Singh A."/>
            <person name="Wilkins M.J."/>
            <person name="Karaoz U."/>
            <person name="Brodie E.L."/>
            <person name="Williams K.H."/>
            <person name="Hubbard S.S."/>
            <person name="Banfield J.F."/>
        </authorList>
    </citation>
    <scope>NUCLEOTIDE SEQUENCE [LARGE SCALE GENOMIC DNA]</scope>
</reference>
<dbReference type="InterPro" id="IPR032820">
    <property type="entry name" value="ATPase_put"/>
</dbReference>
<gene>
    <name evidence="2" type="ORF">A2773_00180</name>
</gene>
<sequence length="86" mass="9652">MKELKFTKTSSLSTKSKKEQKKRFYQSVSIVSQLGLSIALPPVAGAFLGKFLDEKFQLAPIMTLSFIFLGLIISLTSFYTTIKKLK</sequence>
<evidence type="ECO:0000256" key="1">
    <source>
        <dbReference type="SAM" id="Phobius"/>
    </source>
</evidence>
<dbReference type="EMBL" id="MFJE01000063">
    <property type="protein sequence ID" value="OGG13013.1"/>
    <property type="molecule type" value="Genomic_DNA"/>
</dbReference>
<accession>A0A1F5ZKW5</accession>
<keyword evidence="1" id="KW-1133">Transmembrane helix</keyword>
<keyword evidence="1" id="KW-0812">Transmembrane</keyword>
<evidence type="ECO:0000313" key="3">
    <source>
        <dbReference type="Proteomes" id="UP000177383"/>
    </source>
</evidence>
<keyword evidence="1" id="KW-0472">Membrane</keyword>
<comment type="caution">
    <text evidence="2">The sequence shown here is derived from an EMBL/GenBank/DDBJ whole genome shotgun (WGS) entry which is preliminary data.</text>
</comment>
<dbReference type="AlphaFoldDB" id="A0A1F5ZKW5"/>
<evidence type="ECO:0008006" key="4">
    <source>
        <dbReference type="Google" id="ProtNLM"/>
    </source>
</evidence>
<dbReference type="Proteomes" id="UP000177383">
    <property type="component" value="Unassembled WGS sequence"/>
</dbReference>
<name>A0A1F5ZKW5_9BACT</name>
<organism evidence="2 3">
    <name type="scientific">Candidatus Gottesmanbacteria bacterium RIFCSPHIGHO2_01_FULL_39_10</name>
    <dbReference type="NCBI Taxonomy" id="1798375"/>
    <lineage>
        <taxon>Bacteria</taxon>
        <taxon>Candidatus Gottesmaniibacteriota</taxon>
    </lineage>
</organism>